<accession>A0ABW1J454</accession>
<evidence type="ECO:0008006" key="4">
    <source>
        <dbReference type="Google" id="ProtNLM"/>
    </source>
</evidence>
<evidence type="ECO:0000256" key="1">
    <source>
        <dbReference type="SAM" id="MobiDB-lite"/>
    </source>
</evidence>
<name>A0ABW1J454_9PSEU</name>
<feature type="region of interest" description="Disordered" evidence="1">
    <location>
        <begin position="470"/>
        <end position="504"/>
    </location>
</feature>
<feature type="region of interest" description="Disordered" evidence="1">
    <location>
        <begin position="654"/>
        <end position="824"/>
    </location>
</feature>
<dbReference type="EMBL" id="JBHSQW010000028">
    <property type="protein sequence ID" value="MFC5995205.1"/>
    <property type="molecule type" value="Genomic_DNA"/>
</dbReference>
<evidence type="ECO:0000313" key="3">
    <source>
        <dbReference type="Proteomes" id="UP001596302"/>
    </source>
</evidence>
<feature type="compositionally biased region" description="Low complexity" evidence="1">
    <location>
        <begin position="471"/>
        <end position="504"/>
    </location>
</feature>
<dbReference type="Proteomes" id="UP001596302">
    <property type="component" value="Unassembled WGS sequence"/>
</dbReference>
<comment type="caution">
    <text evidence="2">The sequence shown here is derived from an EMBL/GenBank/DDBJ whole genome shotgun (WGS) entry which is preliminary data.</text>
</comment>
<feature type="compositionally biased region" description="Pro residues" evidence="1">
    <location>
        <begin position="362"/>
        <end position="377"/>
    </location>
</feature>
<feature type="compositionally biased region" description="Low complexity" evidence="1">
    <location>
        <begin position="708"/>
        <end position="721"/>
    </location>
</feature>
<protein>
    <recommendedName>
        <fullName evidence="4">GGDEF domain-containing protein</fullName>
    </recommendedName>
</protein>
<organism evidence="2 3">
    <name type="scientific">Pseudonocardia hispaniensis</name>
    <dbReference type="NCBI Taxonomy" id="904933"/>
    <lineage>
        <taxon>Bacteria</taxon>
        <taxon>Bacillati</taxon>
        <taxon>Actinomycetota</taxon>
        <taxon>Actinomycetes</taxon>
        <taxon>Pseudonocardiales</taxon>
        <taxon>Pseudonocardiaceae</taxon>
        <taxon>Pseudonocardia</taxon>
    </lineage>
</organism>
<sequence>MTVLRAATALRWTRPDLTAALGEHVMRRAEAEGDDSSWAVGAGWLLHGRSAIGDARQEAVALLESIDRGPDGESGERLAEPAATRLRVELAAVALDCGESAVAHTVLGPIADDPGAAADIRFDALVYRTRAALSGPSDQLDGLLRSVEDAAEGLPDTPASAVAALLHTAADRERGRHHAAAERAEAMLVDLGWSPARGPAQAGGDHLAAAFATQWIGALLDAGRAAEARRVAVSIEPRLAAPTFASRQIAQLRLMWVSVTTGVDRSAATVAALSRAAQEAADAGAPTLEAACRTALAEVHEAAGQLDAALASMRLGVVAERRDQERTARFRAMAGRLAETGRRAQRPRPGILSAATTASKPTPHPRPTTEPGAPAPTPAEQTPVGQTTTEAASLPASVAHTDPGVGDDEAQLLWNASASDPRTDDASGFATELSDSPLGDALFSEWRHRGTLSAVRWPAAEADTPQDHLAAETSSAWADSATSPSATDAATAAPGPGPVVDVDTEPTTDAAQAASDWLTGAIAEIDRVWGVPDAAGTEPAADPPAPEPVVVLDLVADGTRVTGRAARAAMRRVGRRLGGELPPGARMRDEGPDAVGVILPAASHEGAESWLRSVLGDLVDGLPAADELNGVQLRATMAGSAHSPDVEIMQRLGSAHPSEQTEGSAIGRTTEETRPPAGRRGAVGDDDLRAPSTARSRTSARGRRWAEAEPAAAPCAPVAAPSRGTRHATDGRPAFRPGDPEFASGSVGRRRRRTSAETMTRPPAATAPTSPDSDRPRTDPRVAAADVESSHDGPSAGAATDRTGASARGAETPTGVAAPDPDPDLSNLGLADLLAGALAAYRGM</sequence>
<feature type="compositionally biased region" description="Low complexity" evidence="1">
    <location>
        <begin position="756"/>
        <end position="771"/>
    </location>
</feature>
<reference evidence="3" key="1">
    <citation type="journal article" date="2019" name="Int. J. Syst. Evol. Microbiol.">
        <title>The Global Catalogue of Microorganisms (GCM) 10K type strain sequencing project: providing services to taxonomists for standard genome sequencing and annotation.</title>
        <authorList>
            <consortium name="The Broad Institute Genomics Platform"/>
            <consortium name="The Broad Institute Genome Sequencing Center for Infectious Disease"/>
            <person name="Wu L."/>
            <person name="Ma J."/>
        </authorList>
    </citation>
    <scope>NUCLEOTIDE SEQUENCE [LARGE SCALE GENOMIC DNA]</scope>
    <source>
        <strain evidence="3">CCM 8391</strain>
    </source>
</reference>
<proteinExistence type="predicted"/>
<gene>
    <name evidence="2" type="ORF">ACFQE5_13390</name>
</gene>
<keyword evidence="3" id="KW-1185">Reference proteome</keyword>
<feature type="region of interest" description="Disordered" evidence="1">
    <location>
        <begin position="334"/>
        <end position="391"/>
    </location>
</feature>
<dbReference type="RefSeq" id="WP_379585233.1">
    <property type="nucleotide sequence ID" value="NZ_JBHSQW010000028.1"/>
</dbReference>
<evidence type="ECO:0000313" key="2">
    <source>
        <dbReference type="EMBL" id="MFC5995205.1"/>
    </source>
</evidence>